<dbReference type="OrthoDB" id="40845at2157"/>
<accession>A0A100XYJ5</accession>
<dbReference type="RefSeq" id="WP_157065462.1">
    <property type="nucleotide sequence ID" value="NZ_LLYW01000013.1"/>
</dbReference>
<evidence type="ECO:0000313" key="2">
    <source>
        <dbReference type="EMBL" id="KUH33893.1"/>
    </source>
</evidence>
<dbReference type="GO" id="GO:0003677">
    <property type="term" value="F:DNA binding"/>
    <property type="evidence" value="ECO:0007669"/>
    <property type="project" value="InterPro"/>
</dbReference>
<dbReference type="EMBL" id="LLYW01000013">
    <property type="protein sequence ID" value="KUH33893.1"/>
    <property type="molecule type" value="Genomic_DNA"/>
</dbReference>
<proteinExistence type="predicted"/>
<protein>
    <recommendedName>
        <fullName evidence="1">Integrase SSV1 C-terminal domain-containing protein</fullName>
    </recommendedName>
</protein>
<feature type="domain" description="Integrase SSV1 C-terminal" evidence="1">
    <location>
        <begin position="163"/>
        <end position="321"/>
    </location>
</feature>
<dbReference type="Pfam" id="PF16795">
    <property type="entry name" value="Phage_integr_3"/>
    <property type="match status" value="1"/>
</dbReference>
<dbReference type="Proteomes" id="UP000053462">
    <property type="component" value="Unassembled WGS sequence"/>
</dbReference>
<reference evidence="2 3" key="1">
    <citation type="submission" date="2015-10" db="EMBL/GenBank/DDBJ databases">
        <title>Draft genome sequence of Thermococcus celericrescens strain DSM 17994.</title>
        <authorList>
            <person name="Hong S.-J."/>
            <person name="Park C.-E."/>
            <person name="Shin J.-H."/>
        </authorList>
    </citation>
    <scope>NUCLEOTIDE SEQUENCE [LARGE SCALE GENOMIC DNA]</scope>
    <source>
        <strain evidence="2 3">DSM 17994</strain>
    </source>
</reference>
<dbReference type="GO" id="GO:0015074">
    <property type="term" value="P:DNA integration"/>
    <property type="evidence" value="ECO:0007669"/>
    <property type="project" value="InterPro"/>
</dbReference>
<evidence type="ECO:0000313" key="3">
    <source>
        <dbReference type="Proteomes" id="UP000053462"/>
    </source>
</evidence>
<dbReference type="AlphaFoldDB" id="A0A100XYJ5"/>
<dbReference type="InterPro" id="IPR013762">
    <property type="entry name" value="Integrase-like_cat_sf"/>
</dbReference>
<gene>
    <name evidence="2" type="ORF">APY94_03960</name>
</gene>
<comment type="caution">
    <text evidence="2">The sequence shown here is derived from an EMBL/GenBank/DDBJ whole genome shotgun (WGS) entry which is preliminary data.</text>
</comment>
<keyword evidence="3" id="KW-1185">Reference proteome</keyword>
<dbReference type="GO" id="GO:0006310">
    <property type="term" value="P:DNA recombination"/>
    <property type="evidence" value="ECO:0007669"/>
    <property type="project" value="InterPro"/>
</dbReference>
<name>A0A100XYJ5_9EURY</name>
<dbReference type="STRING" id="227598.APY94_03960"/>
<dbReference type="Gene3D" id="1.10.443.10">
    <property type="entry name" value="Intergrase catalytic core"/>
    <property type="match status" value="1"/>
</dbReference>
<evidence type="ECO:0000259" key="1">
    <source>
        <dbReference type="Pfam" id="PF16795"/>
    </source>
</evidence>
<dbReference type="InterPro" id="IPR031857">
    <property type="entry name" value="Integrase_SSV1_C"/>
</dbReference>
<sequence>MNVRISTVATYNRSRYIEDAILQRLSTKSVAFRREGRLWSRERDLNPRPADYEGVIALKTLNEVWSHEKKAFLKWLSRKIERERTVKDYYNALETMFNNYQITLNKKSIKRTIDTLGNKKRYVYGLRNFLKYLAEKEILDEEFSKMLQEAAKAKRSGVREVHLNDYEVSEAWKRIQDRREEARLLFKAMVFSGVRLAQLIRMFESYDPARLQFPLEGIARYPIKDISEGKKRGFWAYFPADFVPELKKFSAKETTAWKWVRYGRVSANSIRKWHYNFLIRRGVPADIADFIQGREAETVGARHYLNKTLLADEWYSAVVEDLKLVLEGGWRSKRARLGISLRGDDK</sequence>
<organism evidence="2 3">
    <name type="scientific">Thermococcus celericrescens</name>
    <dbReference type="NCBI Taxonomy" id="227598"/>
    <lineage>
        <taxon>Archaea</taxon>
        <taxon>Methanobacteriati</taxon>
        <taxon>Methanobacteriota</taxon>
        <taxon>Thermococci</taxon>
        <taxon>Thermococcales</taxon>
        <taxon>Thermococcaceae</taxon>
        <taxon>Thermococcus</taxon>
    </lineage>
</organism>